<dbReference type="PANTHER" id="PTHR34825">
    <property type="entry name" value="CONSERVED PROTEIN, WITH A WEAK D-GALACTARATE DEHYDRATASE/ALTRONATE HYDROLASE DOMAIN"/>
    <property type="match status" value="1"/>
</dbReference>
<accession>A0A3R8JJP1</accession>
<keyword evidence="3" id="KW-1185">Reference proteome</keyword>
<organism evidence="2 3">
    <name type="scientific">Schaedlerella arabinosiphila</name>
    <dbReference type="NCBI Taxonomy" id="2044587"/>
    <lineage>
        <taxon>Bacteria</taxon>
        <taxon>Bacillati</taxon>
        <taxon>Bacillota</taxon>
        <taxon>Clostridia</taxon>
        <taxon>Lachnospirales</taxon>
        <taxon>Lachnospiraceae</taxon>
        <taxon>Schaedlerella</taxon>
    </lineage>
</organism>
<gene>
    <name evidence="2" type="ORF">EBB54_03205</name>
</gene>
<dbReference type="SUPFAM" id="SSF52540">
    <property type="entry name" value="P-loop containing nucleoside triphosphate hydrolases"/>
    <property type="match status" value="1"/>
</dbReference>
<reference evidence="2" key="1">
    <citation type="submission" date="2018-10" db="EMBL/GenBank/DDBJ databases">
        <title>Schaedlerella arabinophila gen. nov. sp. nov., isolated from the mouse intestinal tract and comparative analysis with the genome of the closely related altered Schaedler flora strain ASF502.</title>
        <authorList>
            <person name="Miyake S."/>
            <person name="Soh M."/>
            <person name="Seedorf H."/>
        </authorList>
    </citation>
    <scope>NUCLEOTIDE SEQUENCE [LARGE SCALE GENOMIC DNA]</scope>
    <source>
        <strain evidence="2">DSM 106076</strain>
    </source>
</reference>
<dbReference type="AlphaFoldDB" id="A0A3R8JJP1"/>
<dbReference type="Proteomes" id="UP000274920">
    <property type="component" value="Unassembled WGS sequence"/>
</dbReference>
<evidence type="ECO:0000313" key="3">
    <source>
        <dbReference type="Proteomes" id="UP000274920"/>
    </source>
</evidence>
<evidence type="ECO:0000313" key="2">
    <source>
        <dbReference type="EMBL" id="RRK30496.1"/>
    </source>
</evidence>
<name>A0A3R8JJP1_9FIRM</name>
<dbReference type="EMBL" id="RHJS01000002">
    <property type="protein sequence ID" value="RRK30496.1"/>
    <property type="molecule type" value="Genomic_DNA"/>
</dbReference>
<protein>
    <recommendedName>
        <fullName evidence="1">AAA-ATPase-like domain-containing protein</fullName>
    </recommendedName>
</protein>
<dbReference type="RefSeq" id="WP_125126315.1">
    <property type="nucleotide sequence ID" value="NZ_RHJS01000002.1"/>
</dbReference>
<dbReference type="Pfam" id="PF09820">
    <property type="entry name" value="AAA-ATPase_like"/>
    <property type="match status" value="2"/>
</dbReference>
<dbReference type="Pfam" id="PF08011">
    <property type="entry name" value="PDDEXK_9"/>
    <property type="match status" value="1"/>
</dbReference>
<dbReference type="PANTHER" id="PTHR34825:SF1">
    <property type="entry name" value="AAA-ATPASE-LIKE DOMAIN-CONTAINING PROTEIN"/>
    <property type="match status" value="1"/>
</dbReference>
<feature type="domain" description="AAA-ATPase-like" evidence="1">
    <location>
        <begin position="7"/>
        <end position="68"/>
    </location>
</feature>
<sequence>MSRTVGIGHQDFEKLIRKNNFYVDKTKFIKEWWENDDDVTLITRPRRFGKTLNLSMVEHFFSVEYTQRSLLASHPGGADGTAIRMDSDSEADLPHTDRNSLFHGLAIWEEETYRRLQGTWPVIFLSFAKVKERSFQNARKKICQLITNLYNRYDFLLESGLLNEKEKSIYHEVNADMEDYLASEALSNLSDYLMRYYGKKVIILLDEYDTPMQEAYVGGYWDELISFMRNLFHSTFKSNPYLERALMTGITRVSKESVFSDLNNLEVVTTTSEKYEDSFGFTQEEVWEALKEYGLYEQREQVRHWYDGFTFGNKSDIYNPWSIINYLDKRRFSPYWANTSSNGLVGKLIREGSPDLKIAMEDLLSGRLLHAQIDEQVVFSMLDADENAVWSLLLASGYLRVEEFEFSDSGYPECELKLTNWEVTAMFRRMVAEWFRQPASASAYNTFIKALLLGDVDAMNTYINRVASASFSYFDTGRYSSEDAEPERFYHGFVLGLIVDLADRYRITSNRESGFGRYDVMLEPLRSSDDAVIIEFKVCSARKKQTLEDAAAEALEQIDRMHYAADLEAKGIPPEQIRKYGFAFEGKKVLIG</sequence>
<feature type="domain" description="AAA-ATPase-like" evidence="1">
    <location>
        <begin position="97"/>
        <end position="259"/>
    </location>
</feature>
<proteinExistence type="predicted"/>
<dbReference type="InterPro" id="IPR027417">
    <property type="entry name" value="P-loop_NTPase"/>
</dbReference>
<dbReference type="InterPro" id="IPR018631">
    <property type="entry name" value="AAA-ATPase-like_dom"/>
</dbReference>
<dbReference type="InterPro" id="IPR012547">
    <property type="entry name" value="PDDEXK_9"/>
</dbReference>
<evidence type="ECO:0000259" key="1">
    <source>
        <dbReference type="Pfam" id="PF09820"/>
    </source>
</evidence>
<comment type="caution">
    <text evidence="2">The sequence shown here is derived from an EMBL/GenBank/DDBJ whole genome shotgun (WGS) entry which is preliminary data.</text>
</comment>